<feature type="compositionally biased region" description="Basic residues" evidence="4">
    <location>
        <begin position="270"/>
        <end position="286"/>
    </location>
</feature>
<evidence type="ECO:0000256" key="2">
    <source>
        <dbReference type="ARBA" id="ARBA00023125"/>
    </source>
</evidence>
<dbReference type="RefSeq" id="WP_371434551.1">
    <property type="nucleotide sequence ID" value="NZ_JBHSRS010000005.1"/>
</dbReference>
<dbReference type="InterPro" id="IPR029016">
    <property type="entry name" value="GAF-like_dom_sf"/>
</dbReference>
<dbReference type="SUPFAM" id="SSF46785">
    <property type="entry name" value="Winged helix' DNA-binding domain"/>
    <property type="match status" value="1"/>
</dbReference>
<feature type="region of interest" description="Disordered" evidence="4">
    <location>
        <begin position="255"/>
        <end position="286"/>
    </location>
</feature>
<evidence type="ECO:0000259" key="6">
    <source>
        <dbReference type="PROSITE" id="PS51078"/>
    </source>
</evidence>
<dbReference type="NCBIfam" id="NF007342">
    <property type="entry name" value="PRK09834.1-4"/>
    <property type="match status" value="1"/>
</dbReference>
<reference evidence="8" key="1">
    <citation type="journal article" date="2019" name="Int. J. Syst. Evol. Microbiol.">
        <title>The Global Catalogue of Microorganisms (GCM) 10K type strain sequencing project: providing services to taxonomists for standard genome sequencing and annotation.</title>
        <authorList>
            <consortium name="The Broad Institute Genomics Platform"/>
            <consortium name="The Broad Institute Genome Sequencing Center for Infectious Disease"/>
            <person name="Wu L."/>
            <person name="Ma J."/>
        </authorList>
    </citation>
    <scope>NUCLEOTIDE SEQUENCE [LARGE SCALE GENOMIC DNA]</scope>
    <source>
        <strain evidence="8">CCUG 39402</strain>
    </source>
</reference>
<evidence type="ECO:0000313" key="7">
    <source>
        <dbReference type="EMBL" id="MFC6280213.1"/>
    </source>
</evidence>
<dbReference type="InterPro" id="IPR014757">
    <property type="entry name" value="Tscrpt_reg_IclR_C"/>
</dbReference>
<dbReference type="Proteomes" id="UP001596270">
    <property type="component" value="Unassembled WGS sequence"/>
</dbReference>
<dbReference type="Gene3D" id="3.30.450.40">
    <property type="match status" value="1"/>
</dbReference>
<sequence length="286" mass="30959">MASFPPVRSVERAIELLQCLNRQPISTLDLLHRQTGLPKPSLVRLLQTLVAKGLVNHAPQHGAYYLTSAVHTLSCGYHSEPRIIEAAAPVADAFTASFKWPVAVAVFDTDAVVVRYSTIAQSPLSLLHSTINMRLSLVSRALGRAYLAFCPPDEQEIILGLLAQSTDPEDEPAADLQKVMATLEEVRTRGYAVRNPAVRPVSNTLALPIFENGRVAASFGLTWFSSALSQEEAVSTLYPAMKEAADKISARLKALDGNSKQPAMKAARAPSRKKPATVKRAPRQAG</sequence>
<keyword evidence="3" id="KW-0804">Transcription</keyword>
<dbReference type="Pfam" id="PF01614">
    <property type="entry name" value="IclR_C"/>
    <property type="match status" value="1"/>
</dbReference>
<dbReference type="Gene3D" id="1.10.10.10">
    <property type="entry name" value="Winged helix-like DNA-binding domain superfamily/Winged helix DNA-binding domain"/>
    <property type="match status" value="1"/>
</dbReference>
<comment type="caution">
    <text evidence="7">The sequence shown here is derived from an EMBL/GenBank/DDBJ whole genome shotgun (WGS) entry which is preliminary data.</text>
</comment>
<evidence type="ECO:0000313" key="8">
    <source>
        <dbReference type="Proteomes" id="UP001596270"/>
    </source>
</evidence>
<evidence type="ECO:0000256" key="4">
    <source>
        <dbReference type="SAM" id="MobiDB-lite"/>
    </source>
</evidence>
<evidence type="ECO:0000259" key="5">
    <source>
        <dbReference type="PROSITE" id="PS51077"/>
    </source>
</evidence>
<feature type="domain" description="HTH iclR-type" evidence="5">
    <location>
        <begin position="7"/>
        <end position="68"/>
    </location>
</feature>
<dbReference type="PROSITE" id="PS51078">
    <property type="entry name" value="ICLR_ED"/>
    <property type="match status" value="1"/>
</dbReference>
<dbReference type="PANTHER" id="PTHR30136">
    <property type="entry name" value="HELIX-TURN-HELIX TRANSCRIPTIONAL REGULATOR, ICLR FAMILY"/>
    <property type="match status" value="1"/>
</dbReference>
<name>A0ABW1TTF5_9BURK</name>
<dbReference type="SMART" id="SM00346">
    <property type="entry name" value="HTH_ICLR"/>
    <property type="match status" value="1"/>
</dbReference>
<dbReference type="PANTHER" id="PTHR30136:SF23">
    <property type="entry name" value="DNA-BINDING TRANSCRIPTIONAL ACTIVATOR MHPR"/>
    <property type="match status" value="1"/>
</dbReference>
<organism evidence="7 8">
    <name type="scientific">Polaromonas aquatica</name>
    <dbReference type="NCBI Taxonomy" id="332657"/>
    <lineage>
        <taxon>Bacteria</taxon>
        <taxon>Pseudomonadati</taxon>
        <taxon>Pseudomonadota</taxon>
        <taxon>Betaproteobacteria</taxon>
        <taxon>Burkholderiales</taxon>
        <taxon>Comamonadaceae</taxon>
        <taxon>Polaromonas</taxon>
    </lineage>
</organism>
<gene>
    <name evidence="7" type="ORF">ACFQND_03080</name>
</gene>
<dbReference type="InterPro" id="IPR036388">
    <property type="entry name" value="WH-like_DNA-bd_sf"/>
</dbReference>
<evidence type="ECO:0000256" key="1">
    <source>
        <dbReference type="ARBA" id="ARBA00023015"/>
    </source>
</evidence>
<dbReference type="EMBL" id="JBHSRS010000005">
    <property type="protein sequence ID" value="MFC6280213.1"/>
    <property type="molecule type" value="Genomic_DNA"/>
</dbReference>
<keyword evidence="8" id="KW-1185">Reference proteome</keyword>
<dbReference type="InterPro" id="IPR036390">
    <property type="entry name" value="WH_DNA-bd_sf"/>
</dbReference>
<keyword evidence="2 7" id="KW-0238">DNA-binding</keyword>
<dbReference type="PROSITE" id="PS51077">
    <property type="entry name" value="HTH_ICLR"/>
    <property type="match status" value="1"/>
</dbReference>
<proteinExistence type="predicted"/>
<dbReference type="InterPro" id="IPR050707">
    <property type="entry name" value="HTH_MetabolicPath_Reg"/>
</dbReference>
<keyword evidence="1" id="KW-0805">Transcription regulation</keyword>
<accession>A0ABW1TTF5</accession>
<protein>
    <submittedName>
        <fullName evidence="7">DNA-binding transcriptional regulator</fullName>
    </submittedName>
</protein>
<evidence type="ECO:0000256" key="3">
    <source>
        <dbReference type="ARBA" id="ARBA00023163"/>
    </source>
</evidence>
<dbReference type="SUPFAM" id="SSF55781">
    <property type="entry name" value="GAF domain-like"/>
    <property type="match status" value="1"/>
</dbReference>
<dbReference type="InterPro" id="IPR005471">
    <property type="entry name" value="Tscrpt_reg_IclR_N"/>
</dbReference>
<dbReference type="Pfam" id="PF09339">
    <property type="entry name" value="HTH_IclR"/>
    <property type="match status" value="1"/>
</dbReference>
<dbReference type="GO" id="GO:0003677">
    <property type="term" value="F:DNA binding"/>
    <property type="evidence" value="ECO:0007669"/>
    <property type="project" value="UniProtKB-KW"/>
</dbReference>
<feature type="domain" description="IclR-ED" evidence="6">
    <location>
        <begin position="69"/>
        <end position="254"/>
    </location>
</feature>